<dbReference type="AlphaFoldDB" id="A0A218VD37"/>
<dbReference type="SUPFAM" id="SSF49695">
    <property type="entry name" value="gamma-Crystallin-like"/>
    <property type="match status" value="2"/>
</dbReference>
<proteinExistence type="inferred from homology"/>
<dbReference type="GO" id="GO:0005212">
    <property type="term" value="F:structural constituent of eye lens"/>
    <property type="evidence" value="ECO:0007669"/>
    <property type="project" value="TreeGrafter"/>
</dbReference>
<comment type="caution">
    <text evidence="4">The sequence shown here is derived from an EMBL/GenBank/DDBJ whole genome shotgun (WGS) entry which is preliminary data.</text>
</comment>
<dbReference type="InterPro" id="IPR011024">
    <property type="entry name" value="G_crystallin-like"/>
</dbReference>
<feature type="domain" description="Beta/gamma crystallin 'Greek key'" evidence="3">
    <location>
        <begin position="136"/>
        <end position="175"/>
    </location>
</feature>
<evidence type="ECO:0000313" key="4">
    <source>
        <dbReference type="EMBL" id="OWK63839.1"/>
    </source>
</evidence>
<evidence type="ECO:0000256" key="1">
    <source>
        <dbReference type="ARBA" id="ARBA00009646"/>
    </source>
</evidence>
<dbReference type="InterPro" id="IPR001064">
    <property type="entry name" value="Beta/gamma_crystallin"/>
</dbReference>
<feature type="domain" description="Beta/gamma crystallin 'Greek key'" evidence="3">
    <location>
        <begin position="90"/>
        <end position="130"/>
    </location>
</feature>
<feature type="domain" description="Beta/gamma crystallin 'Greek key'" evidence="3">
    <location>
        <begin position="49"/>
        <end position="89"/>
    </location>
</feature>
<dbReference type="PROSITE" id="PS50915">
    <property type="entry name" value="CRYSTALLIN_BETA_GAMMA"/>
    <property type="match status" value="4"/>
</dbReference>
<comment type="similarity">
    <text evidence="1">Belongs to the beta/gamma-crystallin family.</text>
</comment>
<name>A0A218VD37_9PASE</name>
<dbReference type="SMART" id="SM00247">
    <property type="entry name" value="XTALbg"/>
    <property type="match status" value="3"/>
</dbReference>
<dbReference type="PANTHER" id="PTHR11818:SF103">
    <property type="entry name" value="BETA_GAMMA CRYSTALLIN 'GREEK KEY' DOMAIN-CONTAINING PROTEIN"/>
    <property type="match status" value="1"/>
</dbReference>
<accession>A0A218VD37</accession>
<dbReference type="PANTHER" id="PTHR11818">
    <property type="entry name" value="BETA/GAMMA CRYSTALLIN"/>
    <property type="match status" value="1"/>
</dbReference>
<keyword evidence="5" id="KW-1185">Reference proteome</keyword>
<evidence type="ECO:0000256" key="2">
    <source>
        <dbReference type="ARBA" id="ARBA00022737"/>
    </source>
</evidence>
<organism evidence="4 5">
    <name type="scientific">Lonchura striata</name>
    <name type="common">white-rumped munia</name>
    <dbReference type="NCBI Taxonomy" id="40157"/>
    <lineage>
        <taxon>Eukaryota</taxon>
        <taxon>Metazoa</taxon>
        <taxon>Chordata</taxon>
        <taxon>Craniata</taxon>
        <taxon>Vertebrata</taxon>
        <taxon>Euteleostomi</taxon>
        <taxon>Archelosauria</taxon>
        <taxon>Archosauria</taxon>
        <taxon>Dinosauria</taxon>
        <taxon>Saurischia</taxon>
        <taxon>Theropoda</taxon>
        <taxon>Coelurosauria</taxon>
        <taxon>Aves</taxon>
        <taxon>Neognathae</taxon>
        <taxon>Neoaves</taxon>
        <taxon>Telluraves</taxon>
        <taxon>Australaves</taxon>
        <taxon>Passeriformes</taxon>
        <taxon>Passeroidea</taxon>
        <taxon>Estrildidae</taxon>
        <taxon>Estrildinae</taxon>
        <taxon>Lonchura</taxon>
    </lineage>
</organism>
<dbReference type="InterPro" id="IPR050252">
    <property type="entry name" value="Beta/Gamma-Crystallin"/>
</dbReference>
<sequence length="347" mass="39370">MTNSILGCLNQQIKELIASLAAFRTLHPVPGCHPRPTERTFILRSLEMGKIIIYEHANFRGVSREITSDISNLGRLDFNDIISSVKVIGQPWVAYEHINYSGRLMVLEEGEHNYVGRSMNDTISSLQMITEDLHNPQITLYEHPNYQGKSRVIREATNLAAGFDNDIMSSHKVQRGCHPAPRGRNSNSRSPAEMGRIILYEHTNFQGLSKEFTSDIANLRDADWNDLASSAKVIGQPWVLYEHSNYGGRFLMITEDLSNPEITLYEHANYQGKSRVVREATNLAAGHDNDIMTSHKVQRGVWLLCEHSDGSGIQYLARERENLPNYKAIKFNDKLSFLRPLRAGRSY</sequence>
<dbReference type="Proteomes" id="UP000197619">
    <property type="component" value="Unassembled WGS sequence"/>
</dbReference>
<protein>
    <submittedName>
        <fullName evidence="4">Epidermal differentiation-specific protein</fullName>
    </submittedName>
</protein>
<gene>
    <name evidence="4" type="primary">EDSP_0</name>
    <name evidence="4" type="ORF">RLOC_00012017</name>
</gene>
<dbReference type="Gene3D" id="2.60.20.10">
    <property type="entry name" value="Crystallins"/>
    <property type="match status" value="4"/>
</dbReference>
<dbReference type="GO" id="GO:0007601">
    <property type="term" value="P:visual perception"/>
    <property type="evidence" value="ECO:0007669"/>
    <property type="project" value="TreeGrafter"/>
</dbReference>
<evidence type="ECO:0000313" key="5">
    <source>
        <dbReference type="Proteomes" id="UP000197619"/>
    </source>
</evidence>
<reference evidence="4 5" key="1">
    <citation type="submission" date="2017-05" db="EMBL/GenBank/DDBJ databases">
        <title>Genome of assembly of the Bengalese finch, Lonchura striata domestica.</title>
        <authorList>
            <person name="Colquitt B.M."/>
            <person name="Brainard M.S."/>
        </authorList>
    </citation>
    <scope>NUCLEOTIDE SEQUENCE [LARGE SCALE GENOMIC DNA]</scope>
    <source>
        <strain evidence="4">White83orange57</strain>
    </source>
</reference>
<dbReference type="Pfam" id="PF00030">
    <property type="entry name" value="Crystall"/>
    <property type="match status" value="3"/>
</dbReference>
<dbReference type="EMBL" id="MUZQ01000007">
    <property type="protein sequence ID" value="OWK63839.1"/>
    <property type="molecule type" value="Genomic_DNA"/>
</dbReference>
<keyword evidence="2" id="KW-0677">Repeat</keyword>
<evidence type="ECO:0000259" key="3">
    <source>
        <dbReference type="PROSITE" id="PS50915"/>
    </source>
</evidence>
<dbReference type="GO" id="GO:0002088">
    <property type="term" value="P:lens development in camera-type eye"/>
    <property type="evidence" value="ECO:0007669"/>
    <property type="project" value="TreeGrafter"/>
</dbReference>
<feature type="domain" description="Beta/gamma crystallin 'Greek key'" evidence="3">
    <location>
        <begin position="195"/>
        <end position="235"/>
    </location>
</feature>